<dbReference type="SUPFAM" id="SSF48452">
    <property type="entry name" value="TPR-like"/>
    <property type="match status" value="1"/>
</dbReference>
<protein>
    <recommendedName>
        <fullName evidence="4">Tetratricopeptide repeat protein</fullName>
    </recommendedName>
</protein>
<keyword evidence="3" id="KW-1185">Reference proteome</keyword>
<dbReference type="Gene3D" id="1.25.40.10">
    <property type="entry name" value="Tetratricopeptide repeat domain"/>
    <property type="match status" value="2"/>
</dbReference>
<dbReference type="InterPro" id="IPR011990">
    <property type="entry name" value="TPR-like_helical_dom_sf"/>
</dbReference>
<organism evidence="2 3">
    <name type="scientific">Gillisia mitskevichiae</name>
    <dbReference type="NCBI Taxonomy" id="270921"/>
    <lineage>
        <taxon>Bacteria</taxon>
        <taxon>Pseudomonadati</taxon>
        <taxon>Bacteroidota</taxon>
        <taxon>Flavobacteriia</taxon>
        <taxon>Flavobacteriales</taxon>
        <taxon>Flavobacteriaceae</taxon>
        <taxon>Gillisia</taxon>
    </lineage>
</organism>
<comment type="caution">
    <text evidence="2">The sequence shown here is derived from an EMBL/GenBank/DDBJ whole genome shotgun (WGS) entry which is preliminary data.</text>
</comment>
<reference evidence="2 3" key="1">
    <citation type="submission" date="2018-10" db="EMBL/GenBank/DDBJ databases">
        <title>Genomic Encyclopedia of Archaeal and Bacterial Type Strains, Phase II (KMG-II): from individual species to whole genera.</title>
        <authorList>
            <person name="Goeker M."/>
        </authorList>
    </citation>
    <scope>NUCLEOTIDE SEQUENCE [LARGE SCALE GENOMIC DNA]</scope>
    <source>
        <strain evidence="2 3">DSM 19839</strain>
    </source>
</reference>
<name>A0A495PWB6_9FLAO</name>
<accession>A0A495PWB6</accession>
<sequence length="438" mass="49937">MYPIITTMKTNLLLLLSFFLIISCKDSTSEKEKEKKITNSEDYNNFLAIQKARSTSPYFELWNSKITSDSVELPSFTAVAGQYNMFFESTGDIAYLKKAEQALEKAVEVANLDKEKYYRSLSRNYISQHRFKEALVYADSAAELSKNIPATQHLLFDVHMELGNYSKADSIKKLFADPEDFNYIIRASKWNDYKGKLDMTIMFMERAKEKAEASKNRGQLLWVYSNIADYYGHDGRIKDSYEHYLKTLEIDSSNAYAKKGIAWIAFSKDNNSAEAERILDSVLTGHVSPDYYLLKAEIAEFENDKKAKKTAMASFWELANNPAYGNMYNTYKIEALVEDPATKKEALALAEKEISNRATPETYQLLALANLVNGNKEKALEIINAHVVDKTFEPTALLTMAKIYKANMMPDMVKDLKNELIEASYEMGPVKLKEIHAL</sequence>
<dbReference type="AlphaFoldDB" id="A0A495PWB6"/>
<proteinExistence type="predicted"/>
<evidence type="ECO:0000313" key="3">
    <source>
        <dbReference type="Proteomes" id="UP000276282"/>
    </source>
</evidence>
<dbReference type="EMBL" id="RBLG01000001">
    <property type="protein sequence ID" value="RKS55454.1"/>
    <property type="molecule type" value="Genomic_DNA"/>
</dbReference>
<feature type="signal peptide" evidence="1">
    <location>
        <begin position="1"/>
        <end position="24"/>
    </location>
</feature>
<keyword evidence="1" id="KW-0732">Signal</keyword>
<dbReference type="Proteomes" id="UP000276282">
    <property type="component" value="Unassembled WGS sequence"/>
</dbReference>
<gene>
    <name evidence="2" type="ORF">BC962_0417</name>
</gene>
<feature type="chain" id="PRO_5019767044" description="Tetratricopeptide repeat protein" evidence="1">
    <location>
        <begin position="25"/>
        <end position="438"/>
    </location>
</feature>
<evidence type="ECO:0000313" key="2">
    <source>
        <dbReference type="EMBL" id="RKS55454.1"/>
    </source>
</evidence>
<evidence type="ECO:0000256" key="1">
    <source>
        <dbReference type="SAM" id="SignalP"/>
    </source>
</evidence>
<evidence type="ECO:0008006" key="4">
    <source>
        <dbReference type="Google" id="ProtNLM"/>
    </source>
</evidence>